<evidence type="ECO:0000313" key="5">
    <source>
        <dbReference type="Proteomes" id="UP000469011"/>
    </source>
</evidence>
<dbReference type="InterPro" id="IPR037119">
    <property type="entry name" value="Haem_oxidase_HugZ-like_sf"/>
</dbReference>
<reference evidence="4 5" key="1">
    <citation type="submission" date="2020-01" db="EMBL/GenBank/DDBJ databases">
        <title>Jiella pacifica sp. nov.</title>
        <authorList>
            <person name="Xue Z."/>
            <person name="Zhu S."/>
            <person name="Chen J."/>
            <person name="Yang J."/>
        </authorList>
    </citation>
    <scope>NUCLEOTIDE SEQUENCE [LARGE SCALE GENOMIC DNA]</scope>
    <source>
        <strain evidence="4 5">40Bstr34</strain>
    </source>
</reference>
<dbReference type="Pfam" id="PF13883">
    <property type="entry name" value="CREG_beta-barrel"/>
    <property type="match status" value="1"/>
</dbReference>
<dbReference type="Proteomes" id="UP000469011">
    <property type="component" value="Unassembled WGS sequence"/>
</dbReference>
<feature type="region of interest" description="Disordered" evidence="1">
    <location>
        <begin position="1"/>
        <end position="20"/>
    </location>
</feature>
<dbReference type="SUPFAM" id="SSF50475">
    <property type="entry name" value="FMN-binding split barrel"/>
    <property type="match status" value="1"/>
</dbReference>
<dbReference type="Gene3D" id="2.30.110.10">
    <property type="entry name" value="Electron Transport, Fmn-binding Protein, Chain A"/>
    <property type="match status" value="1"/>
</dbReference>
<dbReference type="GO" id="GO:0005737">
    <property type="term" value="C:cytoplasm"/>
    <property type="evidence" value="ECO:0007669"/>
    <property type="project" value="UniProtKB-ARBA"/>
</dbReference>
<comment type="caution">
    <text evidence="4">The sequence shown here is derived from an EMBL/GenBank/DDBJ whole genome shotgun (WGS) entry which is preliminary data.</text>
</comment>
<dbReference type="Gene3D" id="3.20.180.10">
    <property type="entry name" value="PNP-oxidase-like"/>
    <property type="match status" value="1"/>
</dbReference>
<dbReference type="PANTHER" id="PTHR13343">
    <property type="entry name" value="CREG1 PROTEIN"/>
    <property type="match status" value="1"/>
</dbReference>
<dbReference type="Pfam" id="PF10615">
    <property type="entry name" value="DUF2470"/>
    <property type="match status" value="1"/>
</dbReference>
<evidence type="ECO:0000259" key="2">
    <source>
        <dbReference type="Pfam" id="PF10615"/>
    </source>
</evidence>
<feature type="domain" description="DUF2470" evidence="2">
    <location>
        <begin position="188"/>
        <end position="253"/>
    </location>
</feature>
<dbReference type="InterPro" id="IPR055343">
    <property type="entry name" value="CREG_beta-barrel"/>
</dbReference>
<gene>
    <name evidence="4" type="ORF">GTK09_21965</name>
</gene>
<evidence type="ECO:0000256" key="1">
    <source>
        <dbReference type="SAM" id="MobiDB-lite"/>
    </source>
</evidence>
<evidence type="ECO:0000313" key="4">
    <source>
        <dbReference type="EMBL" id="NDW07087.1"/>
    </source>
</evidence>
<keyword evidence="5" id="KW-1185">Reference proteome</keyword>
<dbReference type="EMBL" id="JAAAMG010000023">
    <property type="protein sequence ID" value="NDW07087.1"/>
    <property type="molecule type" value="Genomic_DNA"/>
</dbReference>
<dbReference type="PANTHER" id="PTHR13343:SF17">
    <property type="entry name" value="CELLULAR REPRESSOR OF E1A-STIMULATED GENES, ISOFORM A"/>
    <property type="match status" value="1"/>
</dbReference>
<dbReference type="InterPro" id="IPR012349">
    <property type="entry name" value="Split_barrel_FMN-bd"/>
</dbReference>
<evidence type="ECO:0000259" key="3">
    <source>
        <dbReference type="Pfam" id="PF13883"/>
    </source>
</evidence>
<dbReference type="AlphaFoldDB" id="A0A6N9T6R7"/>
<feature type="domain" description="CREG-like beta-barrel" evidence="3">
    <location>
        <begin position="29"/>
        <end position="164"/>
    </location>
</feature>
<organism evidence="4 5">
    <name type="scientific">Jiella pacifica</name>
    <dbReference type="NCBI Taxonomy" id="2696469"/>
    <lineage>
        <taxon>Bacteria</taxon>
        <taxon>Pseudomonadati</taxon>
        <taxon>Pseudomonadota</taxon>
        <taxon>Alphaproteobacteria</taxon>
        <taxon>Hyphomicrobiales</taxon>
        <taxon>Aurantimonadaceae</taxon>
        <taxon>Jiella</taxon>
    </lineage>
</organism>
<name>A0A6N9T6R7_9HYPH</name>
<protein>
    <submittedName>
        <fullName evidence="4">DUF2470 domain-containing protein</fullName>
    </submittedName>
</protein>
<proteinExistence type="predicted"/>
<accession>A0A6N9T6R7</accession>
<feature type="compositionally biased region" description="Low complexity" evidence="1">
    <location>
        <begin position="7"/>
        <end position="18"/>
    </location>
</feature>
<sequence length="256" mass="27775">MAERNGPSAEPASTPASSVLRPVDDNARLLARMLLRTARDASLAVLRPSDGWPAASRTLVATDFVGRPVILVSGLSLHAEALTADGRCSLLVGRAGKGDPLAHPRMTVFATARPVDKNSSEGEAIRERFLCRHPKAELYVDFPDFRFLCLEPEGAFLNGGFGQAFEFVASDVLDEPSAVLPAAAIRARDHMNEDHADAVDTLATMNGEDSTGWCIATVDRRGFELVRKDRTIRIEFRSDPAGEGGYRKAFVELVKK</sequence>
<dbReference type="InterPro" id="IPR019595">
    <property type="entry name" value="DUF2470"/>
</dbReference>